<dbReference type="SUPFAM" id="SSF101386">
    <property type="entry name" value="all-alpha NTP pyrophosphatases"/>
    <property type="match status" value="1"/>
</dbReference>
<protein>
    <recommendedName>
        <fullName evidence="3">NTP pyrophosphohydrolase MazG putative catalytic core domain-containing protein</fullName>
    </recommendedName>
</protein>
<dbReference type="Proteomes" id="UP000051576">
    <property type="component" value="Unassembled WGS sequence"/>
</dbReference>
<dbReference type="InterPro" id="IPR021130">
    <property type="entry name" value="PRib-ATP_PPHydrolase-like"/>
</dbReference>
<dbReference type="AlphaFoldDB" id="A0A0R2CCK9"/>
<dbReference type="EMBL" id="AYYX01000004">
    <property type="protein sequence ID" value="KRM89535.1"/>
    <property type="molecule type" value="Genomic_DNA"/>
</dbReference>
<dbReference type="InterPro" id="IPR044548">
    <property type="entry name" value="AF0060_NTP-PPase_MazG-like"/>
</dbReference>
<dbReference type="OrthoDB" id="2327794at2"/>
<gene>
    <name evidence="1" type="ORF">FD21_GL001392</name>
</gene>
<evidence type="ECO:0000313" key="1">
    <source>
        <dbReference type="EMBL" id="KRM89535.1"/>
    </source>
</evidence>
<evidence type="ECO:0008006" key="3">
    <source>
        <dbReference type="Google" id="ProtNLM"/>
    </source>
</evidence>
<dbReference type="Pfam" id="PF01503">
    <property type="entry name" value="PRA-PH"/>
    <property type="match status" value="1"/>
</dbReference>
<dbReference type="STRING" id="1133569.FD21_GL001392"/>
<dbReference type="eggNOG" id="ENOG50315UB">
    <property type="taxonomic scope" value="Bacteria"/>
</dbReference>
<comment type="caution">
    <text evidence="1">The sequence shown here is derived from an EMBL/GenBank/DDBJ whole genome shotgun (WGS) entry which is preliminary data.</text>
</comment>
<name>A0A0R2CCK9_9LACO</name>
<keyword evidence="2" id="KW-1185">Reference proteome</keyword>
<accession>A0A0R2CCK9</accession>
<organism evidence="1 2">
    <name type="scientific">Liquorilactobacillus vini DSM 20605</name>
    <dbReference type="NCBI Taxonomy" id="1133569"/>
    <lineage>
        <taxon>Bacteria</taxon>
        <taxon>Bacillati</taxon>
        <taxon>Bacillota</taxon>
        <taxon>Bacilli</taxon>
        <taxon>Lactobacillales</taxon>
        <taxon>Lactobacillaceae</taxon>
        <taxon>Liquorilactobacillus</taxon>
    </lineage>
</organism>
<dbReference type="Gene3D" id="1.10.287.1080">
    <property type="entry name" value="MazG-like"/>
    <property type="match status" value="1"/>
</dbReference>
<dbReference type="CDD" id="cd11533">
    <property type="entry name" value="NTP-PPase_Af0060_like"/>
    <property type="match status" value="1"/>
</dbReference>
<proteinExistence type="predicted"/>
<evidence type="ECO:0000313" key="2">
    <source>
        <dbReference type="Proteomes" id="UP000051576"/>
    </source>
</evidence>
<reference evidence="1 2" key="1">
    <citation type="journal article" date="2015" name="Genome Announc.">
        <title>Expanding the biotechnology potential of lactobacilli through comparative genomics of 213 strains and associated genera.</title>
        <authorList>
            <person name="Sun Z."/>
            <person name="Harris H.M."/>
            <person name="McCann A."/>
            <person name="Guo C."/>
            <person name="Argimon S."/>
            <person name="Zhang W."/>
            <person name="Yang X."/>
            <person name="Jeffery I.B."/>
            <person name="Cooney J.C."/>
            <person name="Kagawa T.F."/>
            <person name="Liu W."/>
            <person name="Song Y."/>
            <person name="Salvetti E."/>
            <person name="Wrobel A."/>
            <person name="Rasinkangas P."/>
            <person name="Parkhill J."/>
            <person name="Rea M.C."/>
            <person name="O'Sullivan O."/>
            <person name="Ritari J."/>
            <person name="Douillard F.P."/>
            <person name="Paul Ross R."/>
            <person name="Yang R."/>
            <person name="Briner A.E."/>
            <person name="Felis G.E."/>
            <person name="de Vos W.M."/>
            <person name="Barrangou R."/>
            <person name="Klaenhammer T.R."/>
            <person name="Caufield P.W."/>
            <person name="Cui Y."/>
            <person name="Zhang H."/>
            <person name="O'Toole P.W."/>
        </authorList>
    </citation>
    <scope>NUCLEOTIDE SEQUENCE [LARGE SCALE GENOMIC DNA]</scope>
    <source>
        <strain evidence="1 2">DSM 20605</strain>
    </source>
</reference>
<sequence>MIDQQLQAKIIAVAKQEPKTIEQQFLKLMEEAGEAAQAYLAANHASGNDYKNLDLVDTKEELTDILLVTVAMLVKLDCQPEELETLLKKKVKKWLEHQVH</sequence>
<dbReference type="PATRIC" id="fig|1133569.4.peg.1527"/>
<dbReference type="RefSeq" id="WP_010579451.1">
    <property type="nucleotide sequence ID" value="NZ_AHYZ01000010.1"/>
</dbReference>